<dbReference type="Proteomes" id="UP000003560">
    <property type="component" value="Unassembled WGS sequence"/>
</dbReference>
<dbReference type="GO" id="GO:0005886">
    <property type="term" value="C:plasma membrane"/>
    <property type="evidence" value="ECO:0007669"/>
    <property type="project" value="TreeGrafter"/>
</dbReference>
<name>B6GED4_9ACTN</name>
<reference evidence="2 3" key="2">
    <citation type="submission" date="2008-10" db="EMBL/GenBank/DDBJ databases">
        <authorList>
            <person name="Fulton L."/>
            <person name="Clifton S."/>
            <person name="Fulton B."/>
            <person name="Xu J."/>
            <person name="Minx P."/>
            <person name="Pepin K.H."/>
            <person name="Johnson M."/>
            <person name="Thiruvilangam P."/>
            <person name="Bhonagiri V."/>
            <person name="Nash W.E."/>
            <person name="Mardis E.R."/>
            <person name="Wilson R.K."/>
        </authorList>
    </citation>
    <scope>NUCLEOTIDE SEQUENCE [LARGE SCALE GENOMIC DNA]</scope>
    <source>
        <strain evidence="2 3">DSM 13279</strain>
    </source>
</reference>
<keyword evidence="1" id="KW-0472">Membrane</keyword>
<evidence type="ECO:0000256" key="1">
    <source>
        <dbReference type="SAM" id="Phobius"/>
    </source>
</evidence>
<feature type="transmembrane region" description="Helical" evidence="1">
    <location>
        <begin position="75"/>
        <end position="94"/>
    </location>
</feature>
<dbReference type="Pfam" id="PF03613">
    <property type="entry name" value="EIID-AGA"/>
    <property type="match status" value="1"/>
</dbReference>
<feature type="transmembrane region" description="Helical" evidence="1">
    <location>
        <begin position="262"/>
        <end position="281"/>
    </location>
</feature>
<keyword evidence="1" id="KW-0812">Transmembrane</keyword>
<dbReference type="GO" id="GO:0009401">
    <property type="term" value="P:phosphoenolpyruvate-dependent sugar phosphotransferase system"/>
    <property type="evidence" value="ECO:0007669"/>
    <property type="project" value="InterPro"/>
</dbReference>
<dbReference type="InterPro" id="IPR050303">
    <property type="entry name" value="GatZ_KbaZ_carbometab"/>
</dbReference>
<dbReference type="RefSeq" id="WP_006722093.1">
    <property type="nucleotide sequence ID" value="NZ_CP085935.1"/>
</dbReference>
<comment type="caution">
    <text evidence="2">The sequence shown here is derived from an EMBL/GenBank/DDBJ whole genome shotgun (WGS) entry which is preliminary data.</text>
</comment>
<dbReference type="OrthoDB" id="9811533at2"/>
<dbReference type="EMBL" id="ABXJ01000148">
    <property type="protein sequence ID" value="EEA89354.1"/>
    <property type="molecule type" value="Genomic_DNA"/>
</dbReference>
<dbReference type="GeneID" id="98001677"/>
<reference evidence="2 3" key="1">
    <citation type="submission" date="2008-10" db="EMBL/GenBank/DDBJ databases">
        <title>Draft genome sequence of Collinsella stercoris (DSM 13279).</title>
        <authorList>
            <person name="Sudarsanam P."/>
            <person name="Ley R."/>
            <person name="Guruge J."/>
            <person name="Turnbaugh P.J."/>
            <person name="Mahowald M."/>
            <person name="Liep D."/>
            <person name="Gordon J."/>
        </authorList>
    </citation>
    <scope>NUCLEOTIDE SEQUENCE [LARGE SCALE GENOMIC DNA]</scope>
    <source>
        <strain evidence="2 3">DSM 13279</strain>
    </source>
</reference>
<dbReference type="InterPro" id="IPR004704">
    <property type="entry name" value="PTS_IID_man"/>
</dbReference>
<evidence type="ECO:0000313" key="3">
    <source>
        <dbReference type="Proteomes" id="UP000003560"/>
    </source>
</evidence>
<proteinExistence type="predicted"/>
<dbReference type="PANTHER" id="PTHR32502">
    <property type="entry name" value="N-ACETYLGALACTOSAMINE PERMEASE II COMPONENT-RELATED"/>
    <property type="match status" value="1"/>
</dbReference>
<dbReference type="PANTHER" id="PTHR32502:SF23">
    <property type="entry name" value="TRANSPORT PROTEIN, PTS SYSTEM"/>
    <property type="match status" value="1"/>
</dbReference>
<keyword evidence="3" id="KW-1185">Reference proteome</keyword>
<dbReference type="AlphaFoldDB" id="B6GED4"/>
<dbReference type="PROSITE" id="PS51108">
    <property type="entry name" value="PTS_EIID"/>
    <property type="match status" value="1"/>
</dbReference>
<keyword evidence="1" id="KW-1133">Transmembrane helix</keyword>
<dbReference type="HOGENOM" id="CLU_060742_0_0_11"/>
<accession>B6GED4</accession>
<gene>
    <name evidence="2" type="ORF">COLSTE_02471</name>
</gene>
<organism evidence="2 3">
    <name type="scientific">Collinsella stercoris DSM 13279</name>
    <dbReference type="NCBI Taxonomy" id="445975"/>
    <lineage>
        <taxon>Bacteria</taxon>
        <taxon>Bacillati</taxon>
        <taxon>Actinomycetota</taxon>
        <taxon>Coriobacteriia</taxon>
        <taxon>Coriobacteriales</taxon>
        <taxon>Coriobacteriaceae</taxon>
        <taxon>Collinsella</taxon>
    </lineage>
</organism>
<feature type="transmembrane region" description="Helical" evidence="1">
    <location>
        <begin position="150"/>
        <end position="170"/>
    </location>
</feature>
<dbReference type="eggNOG" id="COG3716">
    <property type="taxonomic scope" value="Bacteria"/>
</dbReference>
<sequence length="283" mass="30584">MSEILNNEATAADNGHVLTNADFRGITLRSFTLMSSFNYERMQSLGFLYGIMKPLRKIYAGDDEGLREAMHRHMAAFNMTCAPSTFVMGIALAMEEMYAKDKTMDTSGVNAIKVSLMGPLSGIGDTFFWGIFRILACSLGVSFAAQGNPIAPFILLFVFNLPNVLVRWFGIKLGYTQGSSLIEKLEKGGQMQLVTHCAGIIGAVSIGTMIAMWVSINCPLVFQIGEMEIIIQDYLNQIFPKLLPLAATLGVYGALKKGLNTSAIIGGIVVIGFVLGVLGAVSM</sequence>
<dbReference type="STRING" id="445975.COLSTE_02471"/>
<feature type="transmembrane region" description="Helical" evidence="1">
    <location>
        <begin position="191"/>
        <end position="214"/>
    </location>
</feature>
<protein>
    <submittedName>
        <fullName evidence="2">PTS system mannose/fructose/sorbose family IID component</fullName>
    </submittedName>
</protein>
<evidence type="ECO:0000313" key="2">
    <source>
        <dbReference type="EMBL" id="EEA89354.1"/>
    </source>
</evidence>